<keyword evidence="1" id="KW-1133">Transmembrane helix</keyword>
<proteinExistence type="predicted"/>
<evidence type="ECO:0000313" key="2">
    <source>
        <dbReference type="EMBL" id="DAD79038.1"/>
    </source>
</evidence>
<keyword evidence="1" id="KW-0812">Transmembrane</keyword>
<feature type="transmembrane region" description="Helical" evidence="1">
    <location>
        <begin position="12"/>
        <end position="32"/>
    </location>
</feature>
<reference evidence="2" key="1">
    <citation type="journal article" date="2021" name="Proc. Natl. Acad. Sci. U.S.A.">
        <title>A Catalog of Tens of Thousands of Viruses from Human Metagenomes Reveals Hidden Associations with Chronic Diseases.</title>
        <authorList>
            <person name="Tisza M.J."/>
            <person name="Buck C.B."/>
        </authorList>
    </citation>
    <scope>NUCLEOTIDE SEQUENCE</scope>
    <source>
        <strain evidence="2">CtYOF2</strain>
    </source>
</reference>
<name>A0A8S5M9X6_9CAUD</name>
<accession>A0A8S5M9X6</accession>
<dbReference type="EMBL" id="BK014856">
    <property type="protein sequence ID" value="DAD79038.1"/>
    <property type="molecule type" value="Genomic_DNA"/>
</dbReference>
<keyword evidence="1" id="KW-0472">Membrane</keyword>
<evidence type="ECO:0000256" key="1">
    <source>
        <dbReference type="SAM" id="Phobius"/>
    </source>
</evidence>
<dbReference type="SUPFAM" id="SSF54786">
    <property type="entry name" value="YcfA/nrd intein domain"/>
    <property type="match status" value="1"/>
</dbReference>
<organism evidence="2">
    <name type="scientific">Siphoviridae sp. ctYOF2</name>
    <dbReference type="NCBI Taxonomy" id="2826376"/>
    <lineage>
        <taxon>Viruses</taxon>
        <taxon>Duplodnaviria</taxon>
        <taxon>Heunggongvirae</taxon>
        <taxon>Uroviricota</taxon>
        <taxon>Caudoviricetes</taxon>
    </lineage>
</organism>
<protein>
    <submittedName>
        <fullName evidence="2">Putative mRNA interferase toxin</fullName>
    </submittedName>
</protein>
<sequence>MGLVVKTQNVLVIDYFFVIFTLSLRQEFIYIMKHSELIRVLRRAGCLLKRHGASHDIG</sequence>